<dbReference type="PANTHER" id="PTHR44942">
    <property type="entry name" value="METHYLTRANSF_11 DOMAIN-CONTAINING PROTEIN"/>
    <property type="match status" value="1"/>
</dbReference>
<evidence type="ECO:0000313" key="6">
    <source>
        <dbReference type="Proteomes" id="UP000192472"/>
    </source>
</evidence>
<keyword evidence="6" id="KW-1185">Reference proteome</keyword>
<dbReference type="InterPro" id="IPR029063">
    <property type="entry name" value="SAM-dependent_MTases_sf"/>
</dbReference>
<sequence length="251" mass="29025">MKKPLDRFSIQSSAYKKHRPVYPSALYEEILGHVITREKCWDCGTGNGQVAEALSTYFRQVEASDLSENQLAQAPNLPNVHYSIQRAENTNFADDQFDLITVGQAVHWFDFEAFHSEVLRVSKPGGIVAIWGYGLLKVDERIDELTTEFDRDIVGPYWDVERRHIDSAYETIPFNFDPIKVKHSFVIEESWNTDRLEGYFNSWSCVQNYKQKHSGNSPVSALMERISEYWKAGETKKVSFPIFLRMGRIDK</sequence>
<dbReference type="InterPro" id="IPR013216">
    <property type="entry name" value="Methyltransf_11"/>
</dbReference>
<gene>
    <name evidence="5" type="ORF">SAMN04488029_2171</name>
</gene>
<dbReference type="RefSeq" id="WP_084372837.1">
    <property type="nucleotide sequence ID" value="NZ_FWYF01000002.1"/>
</dbReference>
<keyword evidence="2 5" id="KW-0489">Methyltransferase</keyword>
<keyword evidence="3 5" id="KW-0808">Transferase</keyword>
<dbReference type="PANTHER" id="PTHR44942:SF4">
    <property type="entry name" value="METHYLTRANSFERASE TYPE 11 DOMAIN-CONTAINING PROTEIN"/>
    <property type="match status" value="1"/>
</dbReference>
<organism evidence="5 6">
    <name type="scientific">Reichenbachiella faecimaris</name>
    <dbReference type="NCBI Taxonomy" id="692418"/>
    <lineage>
        <taxon>Bacteria</taxon>
        <taxon>Pseudomonadati</taxon>
        <taxon>Bacteroidota</taxon>
        <taxon>Cytophagia</taxon>
        <taxon>Cytophagales</taxon>
        <taxon>Reichenbachiellaceae</taxon>
        <taxon>Reichenbachiella</taxon>
    </lineage>
</organism>
<feature type="domain" description="Methyltransferase type 11" evidence="4">
    <location>
        <begin position="42"/>
        <end position="130"/>
    </location>
</feature>
<dbReference type="Gene3D" id="3.40.50.150">
    <property type="entry name" value="Vaccinia Virus protein VP39"/>
    <property type="match status" value="1"/>
</dbReference>
<dbReference type="Pfam" id="PF08241">
    <property type="entry name" value="Methyltransf_11"/>
    <property type="match status" value="1"/>
</dbReference>
<comment type="similarity">
    <text evidence="1">Belongs to the methyltransferase superfamily.</text>
</comment>
<evidence type="ECO:0000313" key="5">
    <source>
        <dbReference type="EMBL" id="SMD34762.1"/>
    </source>
</evidence>
<dbReference type="Proteomes" id="UP000192472">
    <property type="component" value="Unassembled WGS sequence"/>
</dbReference>
<proteinExistence type="inferred from homology"/>
<name>A0A1W2GE45_REIFA</name>
<dbReference type="InterPro" id="IPR051052">
    <property type="entry name" value="Diverse_substrate_MTase"/>
</dbReference>
<dbReference type="AlphaFoldDB" id="A0A1W2GE45"/>
<dbReference type="STRING" id="692418.SAMN04488029_2171"/>
<dbReference type="GO" id="GO:0008757">
    <property type="term" value="F:S-adenosylmethionine-dependent methyltransferase activity"/>
    <property type="evidence" value="ECO:0007669"/>
    <property type="project" value="InterPro"/>
</dbReference>
<evidence type="ECO:0000256" key="1">
    <source>
        <dbReference type="ARBA" id="ARBA00008361"/>
    </source>
</evidence>
<evidence type="ECO:0000256" key="2">
    <source>
        <dbReference type="ARBA" id="ARBA00022603"/>
    </source>
</evidence>
<dbReference type="GO" id="GO:0032259">
    <property type="term" value="P:methylation"/>
    <property type="evidence" value="ECO:0007669"/>
    <property type="project" value="UniProtKB-KW"/>
</dbReference>
<dbReference type="CDD" id="cd02440">
    <property type="entry name" value="AdoMet_MTases"/>
    <property type="match status" value="1"/>
</dbReference>
<dbReference type="SUPFAM" id="SSF53335">
    <property type="entry name" value="S-adenosyl-L-methionine-dependent methyltransferases"/>
    <property type="match status" value="1"/>
</dbReference>
<dbReference type="OrthoDB" id="9797252at2"/>
<accession>A0A1W2GE45</accession>
<protein>
    <submittedName>
        <fullName evidence="5">Methyltransferase domain-containing protein</fullName>
    </submittedName>
</protein>
<evidence type="ECO:0000256" key="3">
    <source>
        <dbReference type="ARBA" id="ARBA00022679"/>
    </source>
</evidence>
<reference evidence="5 6" key="1">
    <citation type="submission" date="2017-04" db="EMBL/GenBank/DDBJ databases">
        <authorList>
            <person name="Afonso C.L."/>
            <person name="Miller P.J."/>
            <person name="Scott M.A."/>
            <person name="Spackman E."/>
            <person name="Goraichik I."/>
            <person name="Dimitrov K.M."/>
            <person name="Suarez D.L."/>
            <person name="Swayne D.E."/>
        </authorList>
    </citation>
    <scope>NUCLEOTIDE SEQUENCE [LARGE SCALE GENOMIC DNA]</scope>
    <source>
        <strain evidence="5 6">DSM 26133</strain>
    </source>
</reference>
<dbReference type="EMBL" id="FWYF01000002">
    <property type="protein sequence ID" value="SMD34762.1"/>
    <property type="molecule type" value="Genomic_DNA"/>
</dbReference>
<evidence type="ECO:0000259" key="4">
    <source>
        <dbReference type="Pfam" id="PF08241"/>
    </source>
</evidence>